<name>U9SUV9_RHIID</name>
<organism evidence="1">
    <name type="scientific">Rhizophagus irregularis (strain DAOM 181602 / DAOM 197198 / MUCL 43194)</name>
    <name type="common">Arbuscular mycorrhizal fungus</name>
    <name type="synonym">Glomus intraradices</name>
    <dbReference type="NCBI Taxonomy" id="747089"/>
    <lineage>
        <taxon>Eukaryota</taxon>
        <taxon>Fungi</taxon>
        <taxon>Fungi incertae sedis</taxon>
        <taxon>Mucoromycota</taxon>
        <taxon>Glomeromycotina</taxon>
        <taxon>Glomeromycetes</taxon>
        <taxon>Glomerales</taxon>
        <taxon>Glomeraceae</taxon>
        <taxon>Rhizophagus</taxon>
    </lineage>
</organism>
<protein>
    <submittedName>
        <fullName evidence="1">Uncharacterized protein</fullName>
    </submittedName>
</protein>
<sequence length="147" mass="16777">IDAIIVNTMKIFHHRSDCFDIISKKIPDRNKRQIIFRQLEKHSRSTLKIIENVERHFGRRHGDRKLKYYWFKGYVSLQVAGSSSFVLIICPAVRGSVGTSQQKFSKESINGICTTKLIKSRDLSVCHAAVTTSFLIGKMTPDHTPDS</sequence>
<feature type="non-terminal residue" evidence="1">
    <location>
        <position position="1"/>
    </location>
</feature>
<dbReference type="AlphaFoldDB" id="U9SUV9"/>
<reference evidence="1" key="1">
    <citation type="submission" date="2013-07" db="EMBL/GenBank/DDBJ databases">
        <title>The genome of an arbuscular mycorrhizal fungus provides insights into the evolution of the oldest plant symbiosis.</title>
        <authorList>
            <consortium name="DOE Joint Genome Institute"/>
            <person name="Tisserant E."/>
            <person name="Malbreil M."/>
            <person name="Kuo A."/>
            <person name="Kohler A."/>
            <person name="Symeonidi A."/>
            <person name="Balestrini R."/>
            <person name="Charron P."/>
            <person name="Duensing N."/>
            <person name="Frei-dit-Frey N."/>
            <person name="Gianinazzi-Pearson V."/>
            <person name="Gilbert B."/>
            <person name="Handa Y."/>
            <person name="Hijri M."/>
            <person name="Kaul R."/>
            <person name="Kawaguchi M."/>
            <person name="Krajinski F."/>
            <person name="Lammers P."/>
            <person name="Lapierre D."/>
            <person name="Masclaux F.G."/>
            <person name="Murat C."/>
            <person name="Morin E."/>
            <person name="Ndikumana S."/>
            <person name="Pagni M."/>
            <person name="Petitpierre D."/>
            <person name="Requena N."/>
            <person name="Rosikiewicz P."/>
            <person name="Riley R."/>
            <person name="Saito K."/>
            <person name="San Clemente H."/>
            <person name="Shapiro H."/>
            <person name="van Tuinen D."/>
            <person name="Becard G."/>
            <person name="Bonfante P."/>
            <person name="Paszkowski U."/>
            <person name="Shachar-Hill Y."/>
            <person name="Young J.P."/>
            <person name="Sanders I.R."/>
            <person name="Henrissat B."/>
            <person name="Rensing S.A."/>
            <person name="Grigoriev I.V."/>
            <person name="Corradi N."/>
            <person name="Roux C."/>
            <person name="Martin F."/>
        </authorList>
    </citation>
    <scope>NUCLEOTIDE SEQUENCE</scope>
    <source>
        <strain evidence="1">DAOM 197198</strain>
    </source>
</reference>
<proteinExistence type="predicted"/>
<gene>
    <name evidence="1" type="ORF">GLOINDRAFT_87845</name>
</gene>
<dbReference type="EMBL" id="KI297783">
    <property type="protein sequence ID" value="ERZ99674.1"/>
    <property type="molecule type" value="Genomic_DNA"/>
</dbReference>
<evidence type="ECO:0000313" key="1">
    <source>
        <dbReference type="EMBL" id="ERZ99674.1"/>
    </source>
</evidence>
<accession>U9SUV9</accession>
<dbReference type="HOGENOM" id="CLU_1772603_0_0_1"/>